<evidence type="ECO:0000313" key="3">
    <source>
        <dbReference type="Proteomes" id="UP000017559"/>
    </source>
</evidence>
<sequence length="92" mass="10242">MQFNIFTIVLALAVAANASPRRKKCDDNKWRALDPTALGARVGANGFKTSRIALSPASRIAEGELELPKRGYDRLLWAVLFQKVCKKKVKLE</sequence>
<dbReference type="HOGENOM" id="CLU_2413769_0_0_1"/>
<protein>
    <submittedName>
        <fullName evidence="2">Uncharacterized protein</fullName>
    </submittedName>
</protein>
<dbReference type="EMBL" id="AWSO01000192">
    <property type="protein sequence ID" value="ESK93483.1"/>
    <property type="molecule type" value="Genomic_DNA"/>
</dbReference>
<organism evidence="2 3">
    <name type="scientific">Moniliophthora roreri (strain MCA 2997)</name>
    <name type="common">Cocoa frosty pod rot fungus</name>
    <name type="synonym">Crinipellis roreri</name>
    <dbReference type="NCBI Taxonomy" id="1381753"/>
    <lineage>
        <taxon>Eukaryota</taxon>
        <taxon>Fungi</taxon>
        <taxon>Dikarya</taxon>
        <taxon>Basidiomycota</taxon>
        <taxon>Agaricomycotina</taxon>
        <taxon>Agaricomycetes</taxon>
        <taxon>Agaricomycetidae</taxon>
        <taxon>Agaricales</taxon>
        <taxon>Marasmiineae</taxon>
        <taxon>Marasmiaceae</taxon>
        <taxon>Moniliophthora</taxon>
    </lineage>
</organism>
<accession>V2X2X5</accession>
<feature type="signal peptide" evidence="1">
    <location>
        <begin position="1"/>
        <end position="18"/>
    </location>
</feature>
<comment type="caution">
    <text evidence="2">The sequence shown here is derived from an EMBL/GenBank/DDBJ whole genome shotgun (WGS) entry which is preliminary data.</text>
</comment>
<proteinExistence type="predicted"/>
<keyword evidence="1" id="KW-0732">Signal</keyword>
<dbReference type="AlphaFoldDB" id="V2X2X5"/>
<dbReference type="Proteomes" id="UP000017559">
    <property type="component" value="Unassembled WGS sequence"/>
</dbReference>
<evidence type="ECO:0000256" key="1">
    <source>
        <dbReference type="SAM" id="SignalP"/>
    </source>
</evidence>
<feature type="chain" id="PRO_5004711880" evidence="1">
    <location>
        <begin position="19"/>
        <end position="92"/>
    </location>
</feature>
<keyword evidence="3" id="KW-1185">Reference proteome</keyword>
<gene>
    <name evidence="2" type="ORF">Moror_1675</name>
</gene>
<name>V2X2X5_MONRO</name>
<dbReference type="KEGG" id="mrr:Moror_1675"/>
<evidence type="ECO:0000313" key="2">
    <source>
        <dbReference type="EMBL" id="ESK93483.1"/>
    </source>
</evidence>
<reference evidence="2 3" key="1">
    <citation type="journal article" date="2014" name="BMC Genomics">
        <title>Genome and secretome analysis of the hemibiotrophic fungal pathogen, Moniliophthora roreri, which causes frosty pod rot disease of cacao: mechanisms of the biotrophic and necrotrophic phases.</title>
        <authorList>
            <person name="Meinhardt L.W."/>
            <person name="Costa G.G.L."/>
            <person name="Thomazella D.P.T."/>
            <person name="Teixeira P.J.P.L."/>
            <person name="Carazzolle M.F."/>
            <person name="Schuster S.C."/>
            <person name="Carlson J.E."/>
            <person name="Guiltinan M.J."/>
            <person name="Mieczkowski P."/>
            <person name="Farmer A."/>
            <person name="Ramaraj T."/>
            <person name="Crozier J."/>
            <person name="Davis R.E."/>
            <person name="Shao J."/>
            <person name="Melnick R.L."/>
            <person name="Pereira G.A.G."/>
            <person name="Bailey B.A."/>
        </authorList>
    </citation>
    <scope>NUCLEOTIDE SEQUENCE [LARGE SCALE GENOMIC DNA]</scope>
    <source>
        <strain evidence="2 3">MCA 2997</strain>
    </source>
</reference>